<name>A0A7N2R7A4_QUELO</name>
<evidence type="ECO:0000313" key="2">
    <source>
        <dbReference type="Proteomes" id="UP000594261"/>
    </source>
</evidence>
<protein>
    <submittedName>
        <fullName evidence="1">Uncharacterized protein</fullName>
    </submittedName>
</protein>
<dbReference type="EMBL" id="LRBV02000007">
    <property type="status" value="NOT_ANNOTATED_CDS"/>
    <property type="molecule type" value="Genomic_DNA"/>
</dbReference>
<dbReference type="AlphaFoldDB" id="A0A7N2R7A4"/>
<organism evidence="1 2">
    <name type="scientific">Quercus lobata</name>
    <name type="common">Valley oak</name>
    <dbReference type="NCBI Taxonomy" id="97700"/>
    <lineage>
        <taxon>Eukaryota</taxon>
        <taxon>Viridiplantae</taxon>
        <taxon>Streptophyta</taxon>
        <taxon>Embryophyta</taxon>
        <taxon>Tracheophyta</taxon>
        <taxon>Spermatophyta</taxon>
        <taxon>Magnoliopsida</taxon>
        <taxon>eudicotyledons</taxon>
        <taxon>Gunneridae</taxon>
        <taxon>Pentapetalae</taxon>
        <taxon>rosids</taxon>
        <taxon>fabids</taxon>
        <taxon>Fagales</taxon>
        <taxon>Fagaceae</taxon>
        <taxon>Quercus</taxon>
    </lineage>
</organism>
<dbReference type="Gramene" id="QL07p001083:mrna">
    <property type="protein sequence ID" value="QL07p001083:mrna"/>
    <property type="gene ID" value="QL07p001083"/>
</dbReference>
<reference evidence="1" key="2">
    <citation type="submission" date="2021-01" db="UniProtKB">
        <authorList>
            <consortium name="EnsemblPlants"/>
        </authorList>
    </citation>
    <scope>IDENTIFICATION</scope>
</reference>
<proteinExistence type="predicted"/>
<dbReference type="EnsemblPlants" id="QL07p001083:mrna">
    <property type="protein sequence ID" value="QL07p001083:mrna"/>
    <property type="gene ID" value="QL07p001083"/>
</dbReference>
<keyword evidence="2" id="KW-1185">Reference proteome</keyword>
<accession>A0A7N2R7A4</accession>
<dbReference type="InParanoid" id="A0A7N2R7A4"/>
<sequence>MVGIYFSEGKKWNIREENVGEIGGASGGGAEFAENGNDEIVRQGIEQVTLSSDIRRIPASFPVTNLFGGEISPSLHNSHVLIFNNSRGPKCVFRLNSIHQIVSSCFPGEYEATLGPLPGVTQDISGYKVKRYFVLWFYVSIQ</sequence>
<reference evidence="1 2" key="1">
    <citation type="journal article" date="2016" name="G3 (Bethesda)">
        <title>First Draft Assembly and Annotation of the Genome of a California Endemic Oak Quercus lobata Nee (Fagaceae).</title>
        <authorList>
            <person name="Sork V.L."/>
            <person name="Fitz-Gibbon S.T."/>
            <person name="Puiu D."/>
            <person name="Crepeau M."/>
            <person name="Gugger P.F."/>
            <person name="Sherman R."/>
            <person name="Stevens K."/>
            <person name="Langley C.H."/>
            <person name="Pellegrini M."/>
            <person name="Salzberg S.L."/>
        </authorList>
    </citation>
    <scope>NUCLEOTIDE SEQUENCE [LARGE SCALE GENOMIC DNA]</scope>
    <source>
        <strain evidence="1 2">cv. SW786</strain>
    </source>
</reference>
<evidence type="ECO:0000313" key="1">
    <source>
        <dbReference type="EnsemblPlants" id="QL07p001083:mrna"/>
    </source>
</evidence>
<dbReference type="Proteomes" id="UP000594261">
    <property type="component" value="Chromosome 7"/>
</dbReference>